<accession>A0A5J4WJD6</accession>
<organism evidence="3 4">
    <name type="scientific">Streblomastix strix</name>
    <dbReference type="NCBI Taxonomy" id="222440"/>
    <lineage>
        <taxon>Eukaryota</taxon>
        <taxon>Metamonada</taxon>
        <taxon>Preaxostyla</taxon>
        <taxon>Oxymonadida</taxon>
        <taxon>Streblomastigidae</taxon>
        <taxon>Streblomastix</taxon>
    </lineage>
</organism>
<dbReference type="InterPro" id="IPR053793">
    <property type="entry name" value="PB1-like"/>
</dbReference>
<name>A0A5J4WJD6_9EUKA</name>
<dbReference type="CDD" id="cd05992">
    <property type="entry name" value="PB1"/>
    <property type="match status" value="1"/>
</dbReference>
<keyword evidence="1" id="KW-1133">Transmembrane helix</keyword>
<dbReference type="PROSITE" id="PS51745">
    <property type="entry name" value="PB1"/>
    <property type="match status" value="1"/>
</dbReference>
<dbReference type="EMBL" id="SNRW01001832">
    <property type="protein sequence ID" value="KAA6394853.1"/>
    <property type="molecule type" value="Genomic_DNA"/>
</dbReference>
<reference evidence="3 4" key="1">
    <citation type="submission" date="2019-03" db="EMBL/GenBank/DDBJ databases">
        <title>Single cell metagenomics reveals metabolic interactions within the superorganism composed of flagellate Streblomastix strix and complex community of Bacteroidetes bacteria on its surface.</title>
        <authorList>
            <person name="Treitli S.C."/>
            <person name="Kolisko M."/>
            <person name="Husnik F."/>
            <person name="Keeling P."/>
            <person name="Hampl V."/>
        </authorList>
    </citation>
    <scope>NUCLEOTIDE SEQUENCE [LARGE SCALE GENOMIC DNA]</scope>
    <source>
        <strain evidence="3">ST1C</strain>
    </source>
</reference>
<dbReference type="AlphaFoldDB" id="A0A5J4WJD6"/>
<keyword evidence="1" id="KW-0472">Membrane</keyword>
<dbReference type="SMART" id="SM00666">
    <property type="entry name" value="PB1"/>
    <property type="match status" value="1"/>
</dbReference>
<dbReference type="Pfam" id="PF00564">
    <property type="entry name" value="PB1"/>
    <property type="match status" value="1"/>
</dbReference>
<proteinExistence type="predicted"/>
<feature type="domain" description="PB1" evidence="2">
    <location>
        <begin position="3"/>
        <end position="86"/>
    </location>
</feature>
<feature type="transmembrane region" description="Helical" evidence="1">
    <location>
        <begin position="196"/>
        <end position="223"/>
    </location>
</feature>
<dbReference type="Proteomes" id="UP000324800">
    <property type="component" value="Unassembled WGS sequence"/>
</dbReference>
<evidence type="ECO:0000259" key="2">
    <source>
        <dbReference type="PROSITE" id="PS51745"/>
    </source>
</evidence>
<dbReference type="InterPro" id="IPR000270">
    <property type="entry name" value="PB1_dom"/>
</dbReference>
<sequence>MQTRSIKTTDETTGTKHRLLVASDVQLAGLLETIRKAHGLAAESPCFLSYVDEDEDRIPISTDNDLEAALAQVQVGQTFRVFVRYTEINNSSDLSEHEISSCPLQENMNMKEEKRSDNDKDGNVCDKNGNENIGVEILPNLIQEFGNVVNDSIKQVINLFNTALPIGNTQNEKDKEEDKTEQDKHENIPIKPFIEYFPLIFFILSRIFLMFHIPFIFFIILMIRLHQHHIPHRLIHYAFFRLKKFQQLRQNWIRNHPQQFRMHHHHFRQYWW</sequence>
<comment type="caution">
    <text evidence="3">The sequence shown here is derived from an EMBL/GenBank/DDBJ whole genome shotgun (WGS) entry which is preliminary data.</text>
</comment>
<gene>
    <name evidence="3" type="ORF">EZS28_009622</name>
</gene>
<evidence type="ECO:0000313" key="3">
    <source>
        <dbReference type="EMBL" id="KAA6394853.1"/>
    </source>
</evidence>
<dbReference type="SUPFAM" id="SSF54277">
    <property type="entry name" value="CAD &amp; PB1 domains"/>
    <property type="match status" value="1"/>
</dbReference>
<evidence type="ECO:0000313" key="4">
    <source>
        <dbReference type="Proteomes" id="UP000324800"/>
    </source>
</evidence>
<protein>
    <recommendedName>
        <fullName evidence="2">PB1 domain-containing protein</fullName>
    </recommendedName>
</protein>
<dbReference type="Gene3D" id="3.10.20.90">
    <property type="entry name" value="Phosphatidylinositol 3-kinase Catalytic Subunit, Chain A, domain 1"/>
    <property type="match status" value="1"/>
</dbReference>
<evidence type="ECO:0000256" key="1">
    <source>
        <dbReference type="SAM" id="Phobius"/>
    </source>
</evidence>
<keyword evidence="1" id="KW-0812">Transmembrane</keyword>